<keyword evidence="1 6" id="KW-0808">Transferase</keyword>
<evidence type="ECO:0000313" key="6">
    <source>
        <dbReference type="EMBL" id="RDZ27562.1"/>
    </source>
</evidence>
<dbReference type="GO" id="GO:0005829">
    <property type="term" value="C:cytosol"/>
    <property type="evidence" value="ECO:0007669"/>
    <property type="project" value="TreeGrafter"/>
</dbReference>
<dbReference type="EC" id="2.7.1.2" evidence="6"/>
<dbReference type="PANTHER" id="PTHR47690:SF1">
    <property type="entry name" value="GLUCOKINASE"/>
    <property type="match status" value="1"/>
</dbReference>
<evidence type="ECO:0000256" key="5">
    <source>
        <dbReference type="RuleBase" id="RU004046"/>
    </source>
</evidence>
<dbReference type="EMBL" id="QTSU01000002">
    <property type="protein sequence ID" value="RDZ27562.1"/>
    <property type="molecule type" value="Genomic_DNA"/>
</dbReference>
<accession>A0A371K132</accession>
<dbReference type="GO" id="GO:0005524">
    <property type="term" value="F:ATP binding"/>
    <property type="evidence" value="ECO:0007669"/>
    <property type="project" value="UniProtKB-KW"/>
</dbReference>
<dbReference type="NCBIfam" id="NF009073">
    <property type="entry name" value="PRK12408.1"/>
    <property type="match status" value="1"/>
</dbReference>
<keyword evidence="7" id="KW-1185">Reference proteome</keyword>
<dbReference type="PANTHER" id="PTHR47690">
    <property type="entry name" value="GLUCOKINASE"/>
    <property type="match status" value="1"/>
</dbReference>
<dbReference type="InterPro" id="IPR043129">
    <property type="entry name" value="ATPase_NBD"/>
</dbReference>
<dbReference type="Gene3D" id="3.40.367.20">
    <property type="match status" value="1"/>
</dbReference>
<evidence type="ECO:0000256" key="4">
    <source>
        <dbReference type="ARBA" id="ARBA00022840"/>
    </source>
</evidence>
<evidence type="ECO:0000256" key="1">
    <source>
        <dbReference type="ARBA" id="ARBA00022679"/>
    </source>
</evidence>
<dbReference type="AlphaFoldDB" id="A0A371K132"/>
<protein>
    <submittedName>
        <fullName evidence="6">Glucokinase</fullName>
        <ecNumber evidence="6">2.7.1.2</ecNumber>
    </submittedName>
</protein>
<dbReference type="OrthoDB" id="9800595at2"/>
<dbReference type="Pfam" id="PF02685">
    <property type="entry name" value="Glucokinase"/>
    <property type="match status" value="1"/>
</dbReference>
<evidence type="ECO:0000256" key="3">
    <source>
        <dbReference type="ARBA" id="ARBA00022777"/>
    </source>
</evidence>
<dbReference type="CDD" id="cd24008">
    <property type="entry name" value="ASKHA_NBD_GLK"/>
    <property type="match status" value="1"/>
</dbReference>
<dbReference type="InterPro" id="IPR050201">
    <property type="entry name" value="Bacterial_glucokinase"/>
</dbReference>
<evidence type="ECO:0000313" key="7">
    <source>
        <dbReference type="Proteomes" id="UP000264492"/>
    </source>
</evidence>
<evidence type="ECO:0000256" key="2">
    <source>
        <dbReference type="ARBA" id="ARBA00022741"/>
    </source>
</evidence>
<keyword evidence="2" id="KW-0547">Nucleotide-binding</keyword>
<sequence length="329" mass="34258">MTVDPECARLRDLIAADVGGTHARVGHVRVGDDGALSVVRFRQYACAQAPSLAAILRDFAAEAQLSSEHAVVAIAGRLDGDRLVNSNLPWPVSLERTRVEAGRERLALINDFEAVAYAVPRIDASGMTQVCGGDAVTDGPALVLGPGTGFGAALYVPGTPARVLASEAGHAALAAGTPRELDLLRLLLRRWPHVDNERVLSGPGLVHTYQALCELDAVAPRLDTPAAITAAAQRGDDAQAAETVAIFCAMLGSLAGDLAVTFGAQSVYLAGGIPAQIVPLLLASDFAARFVNKGVFAELMARTPVRLVEHGQLGLLGAAACYLERYAAA</sequence>
<name>A0A371K132_9GAMM</name>
<comment type="caution">
    <text evidence="6">The sequence shown here is derived from an EMBL/GenBank/DDBJ whole genome shotgun (WGS) entry which is preliminary data.</text>
</comment>
<dbReference type="Gene3D" id="3.30.420.40">
    <property type="match status" value="1"/>
</dbReference>
<comment type="similarity">
    <text evidence="5">Belongs to the bacterial glucokinase family.</text>
</comment>
<dbReference type="Proteomes" id="UP000264492">
    <property type="component" value="Unassembled WGS sequence"/>
</dbReference>
<reference evidence="6 7" key="1">
    <citation type="submission" date="2018-08" db="EMBL/GenBank/DDBJ databases">
        <title>Lysobacter sp. zong2l5, whole genome shotgun sequence.</title>
        <authorList>
            <person name="Zhang X."/>
            <person name="Feng G."/>
            <person name="Zhu H."/>
        </authorList>
    </citation>
    <scope>NUCLEOTIDE SEQUENCE [LARGE SCALE GENOMIC DNA]</scope>
    <source>
        <strain evidence="7">zong2l5</strain>
    </source>
</reference>
<keyword evidence="4" id="KW-0067">ATP-binding</keyword>
<keyword evidence="3 6" id="KW-0418">Kinase</keyword>
<dbReference type="InterPro" id="IPR003836">
    <property type="entry name" value="Glucokinase"/>
</dbReference>
<dbReference type="GO" id="GO:0004340">
    <property type="term" value="F:glucokinase activity"/>
    <property type="evidence" value="ECO:0007669"/>
    <property type="project" value="UniProtKB-EC"/>
</dbReference>
<organism evidence="6 7">
    <name type="scientific">Lysobacter silvisoli</name>
    <dbReference type="NCBI Taxonomy" id="2293254"/>
    <lineage>
        <taxon>Bacteria</taxon>
        <taxon>Pseudomonadati</taxon>
        <taxon>Pseudomonadota</taxon>
        <taxon>Gammaproteobacteria</taxon>
        <taxon>Lysobacterales</taxon>
        <taxon>Lysobacteraceae</taxon>
        <taxon>Lysobacter</taxon>
    </lineage>
</organism>
<dbReference type="SUPFAM" id="SSF53067">
    <property type="entry name" value="Actin-like ATPase domain"/>
    <property type="match status" value="1"/>
</dbReference>
<gene>
    <name evidence="6" type="ORF">DX914_12125</name>
</gene>
<dbReference type="GO" id="GO:0005536">
    <property type="term" value="F:D-glucose binding"/>
    <property type="evidence" value="ECO:0007669"/>
    <property type="project" value="InterPro"/>
</dbReference>
<dbReference type="GO" id="GO:0006096">
    <property type="term" value="P:glycolytic process"/>
    <property type="evidence" value="ECO:0007669"/>
    <property type="project" value="InterPro"/>
</dbReference>
<proteinExistence type="inferred from homology"/>